<protein>
    <submittedName>
        <fullName evidence="1">Uncharacterized protein</fullName>
    </submittedName>
</protein>
<gene>
    <name evidence="1" type="ORF">SISSUDRAFT_995152</name>
</gene>
<sequence length="578" mass="64883">MCNACNHLQYERVVIGIIERNADGAAEHTPYAYLTSYQLRELLECKNEIINEIRLKILNMARSLLVQATHINEYKRFVIAVGRGDVPRLHALVSTALRGGASVDTILRRIQLALNEQYEAKSYTEDEYELEYLFLTLGGRPLAELAHRTLGMPSINTAKEHVATHSIKASPSTPTVDEMLENLDCGFTEGLHREKTRPPIIGAQIMIDEIKVQPSLRYDPATETILGTCRSHSKHCVHEFRTLMQAEAIQKDLEDGTIHLATEGSVVCLGLFDKSPRLYNARPFLVSGTCKTEDLLDQKTMMENCIDAAQKSKLTSDLNVEIWSLATDGDARRRRVFAMLTMTRTVDMASPLGKALGHMPLFDYHCGKNNLTSDCDVKHVMKRYRNAIIRRAGVTIDGVHIPPKDLRDLLLTDPDIKENTVNNLLSATDKQDVTLMYRLLASIAKLKTPSDVTPIEQNKWRIITLLGHVYRHLLEPYTNMDLSLHQQLVHLSALAHLVLALYAAERGRFIPVQLLYDTMQVVKSAFFYVAKTQVANPDGEAWIILLGTDGLEKAFGTVRTICGNDANCDVLQLSHLVF</sequence>
<dbReference type="AlphaFoldDB" id="A0A165WQB6"/>
<evidence type="ECO:0000313" key="2">
    <source>
        <dbReference type="Proteomes" id="UP000076798"/>
    </source>
</evidence>
<reference evidence="1 2" key="1">
    <citation type="journal article" date="2016" name="Mol. Biol. Evol.">
        <title>Comparative Genomics of Early-Diverging Mushroom-Forming Fungi Provides Insights into the Origins of Lignocellulose Decay Capabilities.</title>
        <authorList>
            <person name="Nagy L.G."/>
            <person name="Riley R."/>
            <person name="Tritt A."/>
            <person name="Adam C."/>
            <person name="Daum C."/>
            <person name="Floudas D."/>
            <person name="Sun H."/>
            <person name="Yadav J.S."/>
            <person name="Pangilinan J."/>
            <person name="Larsson K.H."/>
            <person name="Matsuura K."/>
            <person name="Barry K."/>
            <person name="Labutti K."/>
            <person name="Kuo R."/>
            <person name="Ohm R.A."/>
            <person name="Bhattacharya S.S."/>
            <person name="Shirouzu T."/>
            <person name="Yoshinaga Y."/>
            <person name="Martin F.M."/>
            <person name="Grigoriev I.V."/>
            <person name="Hibbett D.S."/>
        </authorList>
    </citation>
    <scope>NUCLEOTIDE SEQUENCE [LARGE SCALE GENOMIC DNA]</scope>
    <source>
        <strain evidence="1 2">HHB10207 ss-3</strain>
    </source>
</reference>
<dbReference type="Proteomes" id="UP000076798">
    <property type="component" value="Unassembled WGS sequence"/>
</dbReference>
<organism evidence="1 2">
    <name type="scientific">Sistotremastrum suecicum HHB10207 ss-3</name>
    <dbReference type="NCBI Taxonomy" id="1314776"/>
    <lineage>
        <taxon>Eukaryota</taxon>
        <taxon>Fungi</taxon>
        <taxon>Dikarya</taxon>
        <taxon>Basidiomycota</taxon>
        <taxon>Agaricomycotina</taxon>
        <taxon>Agaricomycetes</taxon>
        <taxon>Sistotremastrales</taxon>
        <taxon>Sistotremastraceae</taxon>
        <taxon>Sistotremastrum</taxon>
    </lineage>
</organism>
<accession>A0A165WQB6</accession>
<dbReference type="EMBL" id="KV428592">
    <property type="protein sequence ID" value="KZT31417.1"/>
    <property type="molecule type" value="Genomic_DNA"/>
</dbReference>
<evidence type="ECO:0000313" key="1">
    <source>
        <dbReference type="EMBL" id="KZT31417.1"/>
    </source>
</evidence>
<name>A0A165WQB6_9AGAM</name>
<keyword evidence="2" id="KW-1185">Reference proteome</keyword>
<dbReference type="OrthoDB" id="2691851at2759"/>
<proteinExistence type="predicted"/>